<gene>
    <name evidence="2" type="ORF">B0I36DRAFT_345861</name>
</gene>
<protein>
    <submittedName>
        <fullName evidence="2">Uncharacterized protein</fullName>
    </submittedName>
</protein>
<feature type="compositionally biased region" description="Polar residues" evidence="1">
    <location>
        <begin position="135"/>
        <end position="144"/>
    </location>
</feature>
<dbReference type="GeneID" id="70185948"/>
<keyword evidence="3" id="KW-1185">Reference proteome</keyword>
<dbReference type="Proteomes" id="UP000756346">
    <property type="component" value="Unassembled WGS sequence"/>
</dbReference>
<organism evidence="2 3">
    <name type="scientific">Microdochium trichocladiopsis</name>
    <dbReference type="NCBI Taxonomy" id="1682393"/>
    <lineage>
        <taxon>Eukaryota</taxon>
        <taxon>Fungi</taxon>
        <taxon>Dikarya</taxon>
        <taxon>Ascomycota</taxon>
        <taxon>Pezizomycotina</taxon>
        <taxon>Sordariomycetes</taxon>
        <taxon>Xylariomycetidae</taxon>
        <taxon>Xylariales</taxon>
        <taxon>Microdochiaceae</taxon>
        <taxon>Microdochium</taxon>
    </lineage>
</organism>
<feature type="region of interest" description="Disordered" evidence="1">
    <location>
        <begin position="130"/>
        <end position="167"/>
    </location>
</feature>
<dbReference type="EMBL" id="JAGTJQ010000002">
    <property type="protein sequence ID" value="KAH7037798.1"/>
    <property type="molecule type" value="Genomic_DNA"/>
</dbReference>
<evidence type="ECO:0000313" key="2">
    <source>
        <dbReference type="EMBL" id="KAH7037798.1"/>
    </source>
</evidence>
<evidence type="ECO:0000313" key="3">
    <source>
        <dbReference type="Proteomes" id="UP000756346"/>
    </source>
</evidence>
<evidence type="ECO:0000256" key="1">
    <source>
        <dbReference type="SAM" id="MobiDB-lite"/>
    </source>
</evidence>
<dbReference type="AlphaFoldDB" id="A0A9P9BY81"/>
<reference evidence="2" key="1">
    <citation type="journal article" date="2021" name="Nat. Commun.">
        <title>Genetic determinants of endophytism in the Arabidopsis root mycobiome.</title>
        <authorList>
            <person name="Mesny F."/>
            <person name="Miyauchi S."/>
            <person name="Thiergart T."/>
            <person name="Pickel B."/>
            <person name="Atanasova L."/>
            <person name="Karlsson M."/>
            <person name="Huettel B."/>
            <person name="Barry K.W."/>
            <person name="Haridas S."/>
            <person name="Chen C."/>
            <person name="Bauer D."/>
            <person name="Andreopoulos W."/>
            <person name="Pangilinan J."/>
            <person name="LaButti K."/>
            <person name="Riley R."/>
            <person name="Lipzen A."/>
            <person name="Clum A."/>
            <person name="Drula E."/>
            <person name="Henrissat B."/>
            <person name="Kohler A."/>
            <person name="Grigoriev I.V."/>
            <person name="Martin F.M."/>
            <person name="Hacquard S."/>
        </authorList>
    </citation>
    <scope>NUCLEOTIDE SEQUENCE</scope>
    <source>
        <strain evidence="2">MPI-CAGE-CH-0230</strain>
    </source>
</reference>
<dbReference type="RefSeq" id="XP_046016919.1">
    <property type="nucleotide sequence ID" value="XM_046156402.1"/>
</dbReference>
<name>A0A9P9BY81_9PEZI</name>
<proteinExistence type="predicted"/>
<sequence length="167" mass="17565">MTMVVQLPLPSAGPCAFLVFVSRRPPQQPLTATVQGKSLAAVALCRPHGSLDPGMCGICGQVLSSRSSSPSARIAPNGVTLSAGASAMSLVTHDASPDHVPWCRGHVSHTERDTLHGGCCQASRGHWSRHELTPHHTTGKSPSAGQEDPFPIGKLSFSRFSEPLCKP</sequence>
<accession>A0A9P9BY81</accession>
<comment type="caution">
    <text evidence="2">The sequence shown here is derived from an EMBL/GenBank/DDBJ whole genome shotgun (WGS) entry which is preliminary data.</text>
</comment>